<evidence type="ECO:0000256" key="1">
    <source>
        <dbReference type="SAM" id="Phobius"/>
    </source>
</evidence>
<keyword evidence="5" id="KW-1185">Reference proteome</keyword>
<dbReference type="SUPFAM" id="SSF81324">
    <property type="entry name" value="Voltage-gated potassium channels"/>
    <property type="match status" value="1"/>
</dbReference>
<dbReference type="GO" id="GO:0006813">
    <property type="term" value="P:potassium ion transport"/>
    <property type="evidence" value="ECO:0007669"/>
    <property type="project" value="InterPro"/>
</dbReference>
<dbReference type="SUPFAM" id="SSF51735">
    <property type="entry name" value="NAD(P)-binding Rossmann-fold domains"/>
    <property type="match status" value="2"/>
</dbReference>
<dbReference type="InterPro" id="IPR036721">
    <property type="entry name" value="RCK_C_sf"/>
</dbReference>
<proteinExistence type="predicted"/>
<name>A0A286H4U5_9ACTN</name>
<dbReference type="GO" id="GO:0008324">
    <property type="term" value="F:monoatomic cation transmembrane transporter activity"/>
    <property type="evidence" value="ECO:0007669"/>
    <property type="project" value="InterPro"/>
</dbReference>
<dbReference type="Pfam" id="PF02254">
    <property type="entry name" value="TrkA_N"/>
    <property type="match status" value="2"/>
</dbReference>
<feature type="domain" description="RCK N-terminal" evidence="2">
    <location>
        <begin position="159"/>
        <end position="282"/>
    </location>
</feature>
<dbReference type="InterPro" id="IPR036291">
    <property type="entry name" value="NAD(P)-bd_dom_sf"/>
</dbReference>
<dbReference type="EMBL" id="OCNK01000004">
    <property type="protein sequence ID" value="SOE02486.1"/>
    <property type="molecule type" value="Genomic_DNA"/>
</dbReference>
<dbReference type="InterPro" id="IPR003148">
    <property type="entry name" value="RCK_N"/>
</dbReference>
<dbReference type="AlphaFoldDB" id="A0A286H4U5"/>
<feature type="transmembrane region" description="Helical" evidence="1">
    <location>
        <begin position="81"/>
        <end position="100"/>
    </location>
</feature>
<dbReference type="InterPro" id="IPR006037">
    <property type="entry name" value="RCK_C"/>
</dbReference>
<dbReference type="RefSeq" id="WP_097185280.1">
    <property type="nucleotide sequence ID" value="NZ_OCNK01000004.1"/>
</dbReference>
<dbReference type="InterPro" id="IPR050721">
    <property type="entry name" value="Trk_Ktr_HKT_K-transport"/>
</dbReference>
<dbReference type="Gene3D" id="1.10.287.70">
    <property type="match status" value="1"/>
</dbReference>
<accession>A0A286H4U5</accession>
<evidence type="ECO:0000313" key="4">
    <source>
        <dbReference type="EMBL" id="SOE02486.1"/>
    </source>
</evidence>
<sequence>MSNPLLAFWKNIFGRDDDERRIRRATIRVAATSAAQASATIFLILRRMRAPLIVLIVIFSVSVLGLTVIPGQDAEGDPMRMGFFDAFYVMSYTATTIGFGEIPYPFTYSQRMWVTISIYLTVIGWAYAIGSLLALLQDRSFRSALALQHFSRKVTRLREPFLLIAGYGRTGELLGHSFDKLGRRFVVLDIDDERIDDLELGSYHADVPGLAADARVPGHLAVAGLGHSCCEAVVALTDDEEANLAIVMAAALLRPEIPVIARVTSRAITERMQAFGSPSTVNPFDRFGDHLRLALRAPASYQLMAWLESGPGAARPERGSPPRTGRWIICGYGRLGRELTKDLRAEGLDVTVIEAAGAQVEDADLLEGDGSDPWVLAQADLDRAVGLVAGTDNDTTNLSLVAAARRSQPGLFIAARQNRVATAPLFAAMEIDALLVPTEVVAHEVYAQLSTPLLWRFLREMPAKGDAWAAEIVDRLSELCGTQLQTLWKVRLTPQEAPTLGAWLDSGRATVAGLLRNPEDREPLHALVLLVLRDREVTLAPDGDFVLRPGDELLLAGWSAARRALDTVLLVPGVLEYLVTGRRVPSGWIWRRLTRAEETVEAPPGARAGRRA</sequence>
<evidence type="ECO:0000313" key="5">
    <source>
        <dbReference type="Proteomes" id="UP000219482"/>
    </source>
</evidence>
<keyword evidence="1" id="KW-1133">Transmembrane helix</keyword>
<organism evidence="4 5">
    <name type="scientific">Blastococcus haudaquaticus</name>
    <dbReference type="NCBI Taxonomy" id="1938745"/>
    <lineage>
        <taxon>Bacteria</taxon>
        <taxon>Bacillati</taxon>
        <taxon>Actinomycetota</taxon>
        <taxon>Actinomycetes</taxon>
        <taxon>Geodermatophilales</taxon>
        <taxon>Geodermatophilaceae</taxon>
        <taxon>Blastococcus</taxon>
    </lineage>
</organism>
<feature type="domain" description="RCK C-terminal" evidence="3">
    <location>
        <begin position="523"/>
        <end position="571"/>
    </location>
</feature>
<dbReference type="Proteomes" id="UP000219482">
    <property type="component" value="Unassembled WGS sequence"/>
</dbReference>
<reference evidence="5" key="1">
    <citation type="submission" date="2017-09" db="EMBL/GenBank/DDBJ databases">
        <authorList>
            <person name="Varghese N."/>
            <person name="Submissions S."/>
        </authorList>
    </citation>
    <scope>NUCLEOTIDE SEQUENCE [LARGE SCALE GENOMIC DNA]</scope>
    <source>
        <strain evidence="5">DSM 44270</strain>
    </source>
</reference>
<feature type="transmembrane region" description="Helical" evidence="1">
    <location>
        <begin position="112"/>
        <end position="136"/>
    </location>
</feature>
<dbReference type="OrthoDB" id="9781411at2"/>
<dbReference type="SUPFAM" id="SSF116726">
    <property type="entry name" value="TrkA C-terminal domain-like"/>
    <property type="match status" value="1"/>
</dbReference>
<dbReference type="PROSITE" id="PS51202">
    <property type="entry name" value="RCK_C"/>
    <property type="match status" value="1"/>
</dbReference>
<dbReference type="Gene3D" id="3.40.50.720">
    <property type="entry name" value="NAD(P)-binding Rossmann-like Domain"/>
    <property type="match status" value="2"/>
</dbReference>
<dbReference type="PANTHER" id="PTHR43833">
    <property type="entry name" value="POTASSIUM CHANNEL PROTEIN 2-RELATED-RELATED"/>
    <property type="match status" value="1"/>
</dbReference>
<gene>
    <name evidence="4" type="ORF">SAMN06272739_3593</name>
</gene>
<feature type="transmembrane region" description="Helical" evidence="1">
    <location>
        <begin position="25"/>
        <end position="45"/>
    </location>
</feature>
<evidence type="ECO:0000259" key="3">
    <source>
        <dbReference type="PROSITE" id="PS51202"/>
    </source>
</evidence>
<protein>
    <submittedName>
        <fullName evidence="4">Trk K+ transport system, NAD-binding component</fullName>
    </submittedName>
</protein>
<dbReference type="PROSITE" id="PS51201">
    <property type="entry name" value="RCK_N"/>
    <property type="match status" value="2"/>
</dbReference>
<evidence type="ECO:0000259" key="2">
    <source>
        <dbReference type="PROSITE" id="PS51201"/>
    </source>
</evidence>
<keyword evidence="1" id="KW-0812">Transmembrane</keyword>
<feature type="domain" description="RCK N-terminal" evidence="2">
    <location>
        <begin position="324"/>
        <end position="435"/>
    </location>
</feature>
<feature type="transmembrane region" description="Helical" evidence="1">
    <location>
        <begin position="51"/>
        <end position="69"/>
    </location>
</feature>
<dbReference type="PANTHER" id="PTHR43833:SF9">
    <property type="entry name" value="POTASSIUM CHANNEL PROTEIN YUGO-RELATED"/>
    <property type="match status" value="1"/>
</dbReference>
<keyword evidence="1" id="KW-0472">Membrane</keyword>